<gene>
    <name evidence="14" type="ORF">CIK91_13085</name>
    <name evidence="13" type="ORF">PRRU23_09970</name>
</gene>
<dbReference type="Proteomes" id="UP000887043">
    <property type="component" value="Unassembled WGS sequence"/>
</dbReference>
<feature type="transmembrane region" description="Helical" evidence="11">
    <location>
        <begin position="27"/>
        <end position="44"/>
    </location>
</feature>
<feature type="transmembrane region" description="Helical" evidence="11">
    <location>
        <begin position="247"/>
        <end position="267"/>
    </location>
</feature>
<feature type="transmembrane region" description="Helical" evidence="11">
    <location>
        <begin position="353"/>
        <end position="380"/>
    </location>
</feature>
<dbReference type="Proteomes" id="UP000216189">
    <property type="component" value="Unassembled WGS sequence"/>
</dbReference>
<dbReference type="RefSeq" id="WP_006282236.1">
    <property type="nucleotide sequence ID" value="NZ_BPTR01000001.1"/>
</dbReference>
<keyword evidence="3" id="KW-0050">Antiport</keyword>
<keyword evidence="5 11" id="KW-1133">Transmembrane helix</keyword>
<evidence type="ECO:0000256" key="6">
    <source>
        <dbReference type="ARBA" id="ARBA00023053"/>
    </source>
</evidence>
<evidence type="ECO:0000256" key="5">
    <source>
        <dbReference type="ARBA" id="ARBA00022989"/>
    </source>
</evidence>
<dbReference type="GO" id="GO:0015297">
    <property type="term" value="F:antiporter activity"/>
    <property type="evidence" value="ECO:0007669"/>
    <property type="project" value="UniProtKB-KW"/>
</dbReference>
<dbReference type="AlphaFoldDB" id="A0AA37HVQ3"/>
<evidence type="ECO:0000256" key="4">
    <source>
        <dbReference type="ARBA" id="ARBA00022692"/>
    </source>
</evidence>
<feature type="transmembrane region" description="Helical" evidence="11">
    <location>
        <begin position="311"/>
        <end position="333"/>
    </location>
</feature>
<evidence type="ECO:0000313" key="16">
    <source>
        <dbReference type="Proteomes" id="UP000887043"/>
    </source>
</evidence>
<evidence type="ECO:0000256" key="2">
    <source>
        <dbReference type="ARBA" id="ARBA00022448"/>
    </source>
</evidence>
<dbReference type="GO" id="GO:0006814">
    <property type="term" value="P:sodium ion transport"/>
    <property type="evidence" value="ECO:0007669"/>
    <property type="project" value="UniProtKB-KW"/>
</dbReference>
<sequence>MTLVIVVILLLAYILIATESVTNVNKAAVAIFAGTVGWVLYICYGSDFVMSQHPSEYLNFLDGMSANSIAVKKYIASNIFLKYVGRASEVVLFLLSTMTIVEILNNNGCFDFISQLLKTRSSKRMLWTLSVVTFLLSANLDNLTTTVMMLTIMHKIIPNRRQRMVYGSAIVLAANSGGILTVIGSPAGLVMWNIGAVTPTDYSLSLLLPCLIAWLLPTFWLAYSLPNHVETEWNVLPFRGNDTNLNVWQRLLMLFVGIGGLWFIPTFHNITKLSPFLGALCVVSILWIVNEIFNRKLFNADQMLQSRVSGILQYGVIQMILFVMGMMLALGVVKETGAFDVLANLLNTNIRNVWIIGLISGLISTFLDNFALAMNMFSIYDVQSQSNIYWKVIAYSTAIGGNVLTIGSMSGLALARMERMHVGWFFRNVGYKAAVGFILGLCAMYFIG</sequence>
<evidence type="ECO:0000256" key="9">
    <source>
        <dbReference type="ARBA" id="ARBA00023201"/>
    </source>
</evidence>
<keyword evidence="6" id="KW-0915">Sodium</keyword>
<reference evidence="14 15" key="1">
    <citation type="submission" date="2017-08" db="EMBL/GenBank/DDBJ databases">
        <title>Comparative genomics of non-oral Prevotella species.</title>
        <authorList>
            <person name="Accetto T."/>
            <person name="Nograsek B."/>
            <person name="Avgustin G."/>
        </authorList>
    </citation>
    <scope>NUCLEOTIDE SEQUENCE [LARGE SCALE GENOMIC DNA]</scope>
    <source>
        <strain evidence="14 15">TC1-1</strain>
    </source>
</reference>
<evidence type="ECO:0000259" key="12">
    <source>
        <dbReference type="Pfam" id="PF03600"/>
    </source>
</evidence>
<evidence type="ECO:0000256" key="7">
    <source>
        <dbReference type="ARBA" id="ARBA00023065"/>
    </source>
</evidence>
<evidence type="ECO:0000256" key="10">
    <source>
        <dbReference type="ARBA" id="ARBA00025753"/>
    </source>
</evidence>
<protein>
    <submittedName>
        <fullName evidence="13">Sodium:proton antiporter</fullName>
    </submittedName>
</protein>
<dbReference type="InterPro" id="IPR045016">
    <property type="entry name" value="NhaD-like"/>
</dbReference>
<evidence type="ECO:0000256" key="8">
    <source>
        <dbReference type="ARBA" id="ARBA00023136"/>
    </source>
</evidence>
<comment type="subcellular location">
    <subcellularLocation>
        <location evidence="1">Membrane</location>
        <topology evidence="1">Multi-pass membrane protein</topology>
    </subcellularLocation>
</comment>
<dbReference type="EMBL" id="NPJF01000064">
    <property type="protein sequence ID" value="OYP53573.1"/>
    <property type="molecule type" value="Genomic_DNA"/>
</dbReference>
<reference evidence="13" key="2">
    <citation type="submission" date="2021-08" db="EMBL/GenBank/DDBJ databases">
        <title>Prevotella lacticifex sp. nov., isolated from rumen of cow.</title>
        <authorList>
            <person name="Shinkai T."/>
            <person name="Ikeyama N."/>
            <person name="Kumagai M."/>
            <person name="Ohmori H."/>
            <person name="Sakamoto M."/>
            <person name="Ohkuma M."/>
            <person name="Mitsumori M."/>
        </authorList>
    </citation>
    <scope>NUCLEOTIDE SEQUENCE</scope>
    <source>
        <strain evidence="13">DSM 11371</strain>
    </source>
</reference>
<feature type="transmembrane region" description="Helical" evidence="11">
    <location>
        <begin position="392"/>
        <end position="417"/>
    </location>
</feature>
<evidence type="ECO:0000313" key="14">
    <source>
        <dbReference type="EMBL" id="OYP53573.1"/>
    </source>
</evidence>
<keyword evidence="15" id="KW-1185">Reference proteome</keyword>
<keyword evidence="4 11" id="KW-0812">Transmembrane</keyword>
<keyword evidence="7" id="KW-0406">Ion transport</keyword>
<comment type="caution">
    <text evidence="13">The sequence shown here is derived from an EMBL/GenBank/DDBJ whole genome shotgun (WGS) entry which is preliminary data.</text>
</comment>
<dbReference type="InterPro" id="IPR004680">
    <property type="entry name" value="Cit_transptr-like_dom"/>
</dbReference>
<feature type="transmembrane region" description="Helical" evidence="11">
    <location>
        <begin position="125"/>
        <end position="152"/>
    </location>
</feature>
<dbReference type="PANTHER" id="PTHR43269:SF2">
    <property type="entry name" value="SODIUM_PROTON ANTIPORTER 1-RELATED"/>
    <property type="match status" value="1"/>
</dbReference>
<keyword evidence="8 11" id="KW-0472">Membrane</keyword>
<evidence type="ECO:0000313" key="13">
    <source>
        <dbReference type="EMBL" id="GJG27297.1"/>
    </source>
</evidence>
<comment type="similarity">
    <text evidence="10">Belongs to the NhaD Na(+)/H(+) (TC 2.A.62) antiporter family.</text>
</comment>
<evidence type="ECO:0000256" key="11">
    <source>
        <dbReference type="SAM" id="Phobius"/>
    </source>
</evidence>
<dbReference type="Pfam" id="PF03600">
    <property type="entry name" value="CitMHS"/>
    <property type="match status" value="1"/>
</dbReference>
<name>A0AA37HVQ3_SEGBR</name>
<feature type="transmembrane region" description="Helical" evidence="11">
    <location>
        <begin position="273"/>
        <end position="290"/>
    </location>
</feature>
<dbReference type="GO" id="GO:0016020">
    <property type="term" value="C:membrane"/>
    <property type="evidence" value="ECO:0007669"/>
    <property type="project" value="UniProtKB-SubCell"/>
</dbReference>
<evidence type="ECO:0000256" key="3">
    <source>
        <dbReference type="ARBA" id="ARBA00022449"/>
    </source>
</evidence>
<keyword evidence="2" id="KW-0813">Transport</keyword>
<dbReference type="PANTHER" id="PTHR43269">
    <property type="entry name" value="SODIUM/PROTON ANTIPORTER 1-RELATED"/>
    <property type="match status" value="1"/>
</dbReference>
<dbReference type="GeneID" id="72479648"/>
<evidence type="ECO:0000256" key="1">
    <source>
        <dbReference type="ARBA" id="ARBA00004141"/>
    </source>
</evidence>
<feature type="transmembrane region" description="Helical" evidence="11">
    <location>
        <begin position="164"/>
        <end position="184"/>
    </location>
</feature>
<feature type="transmembrane region" description="Helical" evidence="11">
    <location>
        <begin position="204"/>
        <end position="226"/>
    </location>
</feature>
<feature type="transmembrane region" description="Helical" evidence="11">
    <location>
        <begin position="429"/>
        <end position="447"/>
    </location>
</feature>
<evidence type="ECO:0000313" key="15">
    <source>
        <dbReference type="Proteomes" id="UP000216189"/>
    </source>
</evidence>
<proteinExistence type="inferred from homology"/>
<keyword evidence="9" id="KW-0739">Sodium transport</keyword>
<organism evidence="13 16">
    <name type="scientific">Segatella bryantii</name>
    <name type="common">Prevotella bryantii</name>
    <dbReference type="NCBI Taxonomy" id="77095"/>
    <lineage>
        <taxon>Bacteria</taxon>
        <taxon>Pseudomonadati</taxon>
        <taxon>Bacteroidota</taxon>
        <taxon>Bacteroidia</taxon>
        <taxon>Bacteroidales</taxon>
        <taxon>Prevotellaceae</taxon>
        <taxon>Segatella</taxon>
    </lineage>
</organism>
<accession>A0AA37HVQ3</accession>
<feature type="transmembrane region" description="Helical" evidence="11">
    <location>
        <begin position="83"/>
        <end position="105"/>
    </location>
</feature>
<feature type="domain" description="Citrate transporter-like" evidence="12">
    <location>
        <begin position="13"/>
        <end position="400"/>
    </location>
</feature>
<dbReference type="EMBL" id="BPTR01000001">
    <property type="protein sequence ID" value="GJG27297.1"/>
    <property type="molecule type" value="Genomic_DNA"/>
</dbReference>